<dbReference type="KEGG" id="srt:Srot_1519"/>
<protein>
    <submittedName>
        <fullName evidence="2">Uncharacterized protein</fullName>
    </submittedName>
</protein>
<evidence type="ECO:0000313" key="3">
    <source>
        <dbReference type="Proteomes" id="UP000002247"/>
    </source>
</evidence>
<gene>
    <name evidence="2" type="ordered locus">Srot_1519</name>
</gene>
<sequence>MNGDETKPQLDVARGDQAQSEVLRASLKILRDKSSNPEFKSLVDDVLAGRRGLRDVSRNAVFNDSIAKDAAKGLAAYNNLSEEERQALAAKGEVQLERIRSGGLSALEAISGEVPPEDEYEFDPDDPLRRNAPAVQSPAITFSEEEDEYEFDPSDPLRRRG</sequence>
<organism evidence="2 3">
    <name type="scientific">Segniliparus rotundus (strain ATCC BAA-972 / CDC 1076 / CIP 108378 / DSM 44985 / JCM 13578)</name>
    <dbReference type="NCBI Taxonomy" id="640132"/>
    <lineage>
        <taxon>Bacteria</taxon>
        <taxon>Bacillati</taxon>
        <taxon>Actinomycetota</taxon>
        <taxon>Actinomycetes</taxon>
        <taxon>Mycobacteriales</taxon>
        <taxon>Segniliparaceae</taxon>
        <taxon>Segniliparus</taxon>
    </lineage>
</organism>
<dbReference type="Proteomes" id="UP000002247">
    <property type="component" value="Chromosome"/>
</dbReference>
<dbReference type="RefSeq" id="WP_013138435.1">
    <property type="nucleotide sequence ID" value="NC_014168.1"/>
</dbReference>
<keyword evidence="3" id="KW-1185">Reference proteome</keyword>
<feature type="compositionally biased region" description="Acidic residues" evidence="1">
    <location>
        <begin position="115"/>
        <end position="125"/>
    </location>
</feature>
<proteinExistence type="predicted"/>
<dbReference type="EMBL" id="CP001958">
    <property type="protein sequence ID" value="ADG97982.1"/>
    <property type="molecule type" value="Genomic_DNA"/>
</dbReference>
<dbReference type="eggNOG" id="ENOG502ZGV9">
    <property type="taxonomic scope" value="Bacteria"/>
</dbReference>
<dbReference type="AlphaFoldDB" id="D6Z7Q2"/>
<evidence type="ECO:0000256" key="1">
    <source>
        <dbReference type="SAM" id="MobiDB-lite"/>
    </source>
</evidence>
<dbReference type="STRING" id="640132.Srot_1519"/>
<feature type="region of interest" description="Disordered" evidence="1">
    <location>
        <begin position="109"/>
        <end position="161"/>
    </location>
</feature>
<dbReference type="HOGENOM" id="CLU_139185_0_0_11"/>
<reference evidence="2 3" key="1">
    <citation type="journal article" date="2010" name="Stand. Genomic Sci.">
        <title>Complete genome sequence of Segniliparus rotundus type strain (CDC 1076).</title>
        <authorList>
            <person name="Sikorski J."/>
            <person name="Lapidus A."/>
            <person name="Copeland A."/>
            <person name="Misra M."/>
            <person name="Glavina Del Rio T."/>
            <person name="Nolan M."/>
            <person name="Lucas S."/>
            <person name="Chen F."/>
            <person name="Tice H."/>
            <person name="Cheng J.F."/>
            <person name="Jando M."/>
            <person name="Schneider S."/>
            <person name="Bruce D."/>
            <person name="Goodwin L."/>
            <person name="Pitluck S."/>
            <person name="Liolios K."/>
            <person name="Mikhailova N."/>
            <person name="Pati A."/>
            <person name="Ivanova N."/>
            <person name="Mavromatis K."/>
            <person name="Chen A."/>
            <person name="Palaniappan K."/>
            <person name="Chertkov O."/>
            <person name="Land M."/>
            <person name="Hauser L."/>
            <person name="Chang Y.J."/>
            <person name="Jeffries C.D."/>
            <person name="Brettin T."/>
            <person name="Detter J.C."/>
            <person name="Han C."/>
            <person name="Rohde M."/>
            <person name="Goker M."/>
            <person name="Bristow J."/>
            <person name="Eisen J.A."/>
            <person name="Markowitz V."/>
            <person name="Hugenholtz P."/>
            <person name="Kyrpides N.C."/>
            <person name="Klenk H.P."/>
        </authorList>
    </citation>
    <scope>NUCLEOTIDE SEQUENCE [LARGE SCALE GENOMIC DNA]</scope>
    <source>
        <strain evidence="3">ATCC BAA-972 / CDC 1076 / CIP 108378 / DSM 44985 / JCM 13578</strain>
    </source>
</reference>
<accession>D6Z7Q2</accession>
<dbReference type="OrthoDB" id="4558119at2"/>
<feature type="compositionally biased region" description="Acidic residues" evidence="1">
    <location>
        <begin position="143"/>
        <end position="153"/>
    </location>
</feature>
<evidence type="ECO:0000313" key="2">
    <source>
        <dbReference type="EMBL" id="ADG97982.1"/>
    </source>
</evidence>
<name>D6Z7Q2_SEGRD</name>